<evidence type="ECO:0000256" key="3">
    <source>
        <dbReference type="ARBA" id="ARBA00022679"/>
    </source>
</evidence>
<dbReference type="EMBL" id="JBIYDN010000029">
    <property type="protein sequence ID" value="MFK4446854.1"/>
    <property type="molecule type" value="Genomic_DNA"/>
</dbReference>
<reference evidence="6 7" key="1">
    <citation type="submission" date="2024-11" db="EMBL/GenBank/DDBJ databases">
        <title>Using genomics to understand microbial adaptation to soil warming.</title>
        <authorList>
            <person name="Deangelis K.M. PhD."/>
        </authorList>
    </citation>
    <scope>NUCLEOTIDE SEQUENCE [LARGE SCALE GENOMIC DNA]</scope>
    <source>
        <strain evidence="6 7">GAS97</strain>
    </source>
</reference>
<protein>
    <submittedName>
        <fullName evidence="6">DNA-binding transcriptional MocR family regulator</fullName>
    </submittedName>
</protein>
<dbReference type="RefSeq" id="WP_404612019.1">
    <property type="nucleotide sequence ID" value="NZ_JBIYDN010000029.1"/>
</dbReference>
<comment type="caution">
    <text evidence="6">The sequence shown here is derived from an EMBL/GenBank/DDBJ whole genome shotgun (WGS) entry which is preliminary data.</text>
</comment>
<organism evidence="6 7">
    <name type="scientific">Caballeronia udeis</name>
    <dbReference type="NCBI Taxonomy" id="1232866"/>
    <lineage>
        <taxon>Bacteria</taxon>
        <taxon>Pseudomonadati</taxon>
        <taxon>Pseudomonadota</taxon>
        <taxon>Betaproteobacteria</taxon>
        <taxon>Burkholderiales</taxon>
        <taxon>Burkholderiaceae</taxon>
        <taxon>Caballeronia</taxon>
    </lineage>
</organism>
<dbReference type="Gene3D" id="3.90.1150.10">
    <property type="entry name" value="Aspartate Aminotransferase, domain 1"/>
    <property type="match status" value="1"/>
</dbReference>
<dbReference type="Proteomes" id="UP001620514">
    <property type="component" value="Unassembled WGS sequence"/>
</dbReference>
<dbReference type="PANTHER" id="PTHR42790:SF19">
    <property type="entry name" value="KYNURENINE_ALPHA-AMINOADIPATE AMINOTRANSFERASE, MITOCHONDRIAL"/>
    <property type="match status" value="1"/>
</dbReference>
<keyword evidence="2" id="KW-0032">Aminotransferase</keyword>
<gene>
    <name evidence="6" type="ORF">ABH943_006886</name>
</gene>
<dbReference type="InterPro" id="IPR015424">
    <property type="entry name" value="PyrdxlP-dep_Trfase"/>
</dbReference>
<sequence>MSYPNLFSRLSTRLEPSGIRKLEQLAKDTPDLISLGPGQPDGTLFPSAEIFSALSVMFDSPDTTARALQYGQSRGNPELLALLVQRMRDQGVTCDTSNILVTAGAQQAIDLITQLLVDDGDSVLVQPNTYPGALQVFRARGANVESLADQAAPMQGRGTKFIYAMTDFQNPTGEVLSEKERALLLATARQRDTFLVEDSPYREIKFSDHDLPPSLLEMDCGNASPDTGRTLFIGSFSKIIAPGLRVGWIVGPANVISLLTLLRQGSDLQPGTLSQEIVANLLEHGIDAHVARVRQRYQARRDAMLDALQAHLFPYATWNAPEGGFFVWVKLSVPIDARELLDKAIENGVAYVPGSEFLHDTRSSSNLRLSFSIADPQCMDEAIRRLADTIDAVLKNTTSD</sequence>
<comment type="cofactor">
    <cofactor evidence="1">
        <name>pyridoxal 5'-phosphate</name>
        <dbReference type="ChEBI" id="CHEBI:597326"/>
    </cofactor>
</comment>
<accession>A0ABW8MT06</accession>
<name>A0ABW8MT06_9BURK</name>
<dbReference type="SUPFAM" id="SSF53383">
    <property type="entry name" value="PLP-dependent transferases"/>
    <property type="match status" value="1"/>
</dbReference>
<proteinExistence type="predicted"/>
<dbReference type="InterPro" id="IPR050859">
    <property type="entry name" value="Class-I_PLP-dep_aminotransf"/>
</dbReference>
<evidence type="ECO:0000256" key="4">
    <source>
        <dbReference type="ARBA" id="ARBA00022898"/>
    </source>
</evidence>
<keyword evidence="6" id="KW-0238">DNA-binding</keyword>
<dbReference type="Pfam" id="PF00155">
    <property type="entry name" value="Aminotran_1_2"/>
    <property type="match status" value="1"/>
</dbReference>
<evidence type="ECO:0000256" key="1">
    <source>
        <dbReference type="ARBA" id="ARBA00001933"/>
    </source>
</evidence>
<dbReference type="GO" id="GO:0003677">
    <property type="term" value="F:DNA binding"/>
    <property type="evidence" value="ECO:0007669"/>
    <property type="project" value="UniProtKB-KW"/>
</dbReference>
<dbReference type="CDD" id="cd00609">
    <property type="entry name" value="AAT_like"/>
    <property type="match status" value="1"/>
</dbReference>
<dbReference type="InterPro" id="IPR004839">
    <property type="entry name" value="Aminotransferase_I/II_large"/>
</dbReference>
<evidence type="ECO:0000313" key="7">
    <source>
        <dbReference type="Proteomes" id="UP001620514"/>
    </source>
</evidence>
<keyword evidence="7" id="KW-1185">Reference proteome</keyword>
<dbReference type="InterPro" id="IPR015421">
    <property type="entry name" value="PyrdxlP-dep_Trfase_major"/>
</dbReference>
<evidence type="ECO:0000313" key="6">
    <source>
        <dbReference type="EMBL" id="MFK4446854.1"/>
    </source>
</evidence>
<keyword evidence="3" id="KW-0808">Transferase</keyword>
<dbReference type="PANTHER" id="PTHR42790">
    <property type="entry name" value="AMINOTRANSFERASE"/>
    <property type="match status" value="1"/>
</dbReference>
<evidence type="ECO:0000259" key="5">
    <source>
        <dbReference type="Pfam" id="PF00155"/>
    </source>
</evidence>
<feature type="domain" description="Aminotransferase class I/classII large" evidence="5">
    <location>
        <begin position="63"/>
        <end position="386"/>
    </location>
</feature>
<dbReference type="InterPro" id="IPR015422">
    <property type="entry name" value="PyrdxlP-dep_Trfase_small"/>
</dbReference>
<keyword evidence="4" id="KW-0663">Pyridoxal phosphate</keyword>
<dbReference type="Gene3D" id="3.40.640.10">
    <property type="entry name" value="Type I PLP-dependent aspartate aminotransferase-like (Major domain)"/>
    <property type="match status" value="1"/>
</dbReference>
<evidence type="ECO:0000256" key="2">
    <source>
        <dbReference type="ARBA" id="ARBA00022576"/>
    </source>
</evidence>